<evidence type="ECO:0000313" key="11">
    <source>
        <dbReference type="Proteomes" id="UP001178507"/>
    </source>
</evidence>
<dbReference type="SUPFAM" id="SSF52540">
    <property type="entry name" value="P-loop containing nucleoside triphosphate hydrolases"/>
    <property type="match status" value="1"/>
</dbReference>
<dbReference type="InterPro" id="IPR050534">
    <property type="entry name" value="Coronavir_polyprotein_1ab"/>
</dbReference>
<keyword evidence="11" id="KW-1185">Reference proteome</keyword>
<feature type="region of interest" description="Disordered" evidence="7">
    <location>
        <begin position="114"/>
        <end position="149"/>
    </location>
</feature>
<feature type="domain" description="Helicase ATP-binding" evidence="9">
    <location>
        <begin position="558"/>
        <end position="755"/>
    </location>
</feature>
<organism evidence="10 11">
    <name type="scientific">Effrenium voratum</name>
    <dbReference type="NCBI Taxonomy" id="2562239"/>
    <lineage>
        <taxon>Eukaryota</taxon>
        <taxon>Sar</taxon>
        <taxon>Alveolata</taxon>
        <taxon>Dinophyceae</taxon>
        <taxon>Suessiales</taxon>
        <taxon>Symbiodiniaceae</taxon>
        <taxon>Effrenium</taxon>
    </lineage>
</organism>
<dbReference type="GO" id="GO:0043139">
    <property type="term" value="F:5'-3' DNA helicase activity"/>
    <property type="evidence" value="ECO:0007669"/>
    <property type="project" value="TreeGrafter"/>
</dbReference>
<feature type="compositionally biased region" description="Low complexity" evidence="7">
    <location>
        <begin position="26"/>
        <end position="36"/>
    </location>
</feature>
<evidence type="ECO:0000259" key="9">
    <source>
        <dbReference type="SMART" id="SM00487"/>
    </source>
</evidence>
<dbReference type="GO" id="GO:0016787">
    <property type="term" value="F:hydrolase activity"/>
    <property type="evidence" value="ECO:0007669"/>
    <property type="project" value="UniProtKB-KW"/>
</dbReference>
<comment type="catalytic activity">
    <reaction evidence="6">
        <text>ATP + H2O = ADP + phosphate + H(+)</text>
        <dbReference type="Rhea" id="RHEA:13065"/>
        <dbReference type="ChEBI" id="CHEBI:15377"/>
        <dbReference type="ChEBI" id="CHEBI:15378"/>
        <dbReference type="ChEBI" id="CHEBI:30616"/>
        <dbReference type="ChEBI" id="CHEBI:43474"/>
        <dbReference type="ChEBI" id="CHEBI:456216"/>
        <dbReference type="EC" id="3.6.4.12"/>
    </reaction>
    <physiologicalReaction direction="left-to-right" evidence="6">
        <dbReference type="Rhea" id="RHEA:13066"/>
    </physiologicalReaction>
</comment>
<dbReference type="SMART" id="SM00451">
    <property type="entry name" value="ZnF_U1"/>
    <property type="match status" value="1"/>
</dbReference>
<dbReference type="InterPro" id="IPR013087">
    <property type="entry name" value="Znf_C2H2_type"/>
</dbReference>
<dbReference type="PANTHER" id="PTHR43788">
    <property type="entry name" value="DNA2/NAM7 HELICASE FAMILY MEMBER"/>
    <property type="match status" value="1"/>
</dbReference>
<evidence type="ECO:0008006" key="12">
    <source>
        <dbReference type="Google" id="ProtNLM"/>
    </source>
</evidence>
<feature type="domain" description="U1-type" evidence="8">
    <location>
        <begin position="90"/>
        <end position="124"/>
    </location>
</feature>
<dbReference type="Gene3D" id="3.40.50.300">
    <property type="entry name" value="P-loop containing nucleotide triphosphate hydrolases"/>
    <property type="match status" value="2"/>
</dbReference>
<dbReference type="Proteomes" id="UP001178507">
    <property type="component" value="Unassembled WGS sequence"/>
</dbReference>
<feature type="region of interest" description="Disordered" evidence="7">
    <location>
        <begin position="15"/>
        <end position="36"/>
    </location>
</feature>
<feature type="compositionally biased region" description="Polar residues" evidence="7">
    <location>
        <begin position="130"/>
        <end position="146"/>
    </location>
</feature>
<keyword evidence="3" id="KW-0378">Hydrolase</keyword>
<proteinExistence type="inferred from homology"/>
<accession>A0AA36MUR8</accession>
<dbReference type="Gene3D" id="3.30.160.60">
    <property type="entry name" value="Classic Zinc Finger"/>
    <property type="match status" value="1"/>
</dbReference>
<dbReference type="PANTHER" id="PTHR43788:SF8">
    <property type="entry name" value="DNA-BINDING PROTEIN SMUBP-2"/>
    <property type="match status" value="1"/>
</dbReference>
<protein>
    <recommendedName>
        <fullName evidence="12">RNA helicase</fullName>
    </recommendedName>
</protein>
<dbReference type="Pfam" id="PF12874">
    <property type="entry name" value="zf-met"/>
    <property type="match status" value="1"/>
</dbReference>
<dbReference type="GO" id="GO:0008270">
    <property type="term" value="F:zinc ion binding"/>
    <property type="evidence" value="ECO:0007669"/>
    <property type="project" value="InterPro"/>
</dbReference>
<dbReference type="Pfam" id="PF13086">
    <property type="entry name" value="AAA_11"/>
    <property type="match status" value="2"/>
</dbReference>
<name>A0AA36MUR8_9DINO</name>
<evidence type="ECO:0000256" key="4">
    <source>
        <dbReference type="ARBA" id="ARBA00022806"/>
    </source>
</evidence>
<evidence type="ECO:0000256" key="6">
    <source>
        <dbReference type="ARBA" id="ARBA00048432"/>
    </source>
</evidence>
<dbReference type="InterPro" id="IPR027417">
    <property type="entry name" value="P-loop_NTPase"/>
</dbReference>
<dbReference type="GO" id="GO:0005524">
    <property type="term" value="F:ATP binding"/>
    <property type="evidence" value="ECO:0007669"/>
    <property type="project" value="UniProtKB-KW"/>
</dbReference>
<evidence type="ECO:0000313" key="10">
    <source>
        <dbReference type="EMBL" id="CAJ1386776.1"/>
    </source>
</evidence>
<sequence length="980" mass="109418">MSLWAPGSFPRPILSAPIDGPRLRSPRSAPGSSGSRVAGEGYGLNVGLGAVLLLWRRGRQSRCARCCSDGVRERMRPKLAYRRRSSPSLGEDLYCPICCMTCTSAIDLQQHLKGKRHQKQVNKLKGGNPGRQQTKPARQQTNQSGPISKKRWNKLVREGNFKELFRHTKQNFTTDRLASLLLVVAKKGGVQEFTKALRCVAETEEQLDVNSFHKLLETLTTRVPVPVPMVRLVLNFVATRSEDLVPLLPETLGFQRALDEQEELDEMQRFFRGCRRPDLPQEESYQFTQEALQAFKEIKVEKLMGKVEVPETSFSNYYAHFMTLLHLDFLEELVQIELRTLSTFGMPSPGRMAPEVRIEASEDGKSIICRKDGEVSLAVDTGAGAAVLLCQSGVDPLKGGAIGYAKVGVAEQEDGFFMILNVDKKDRVQKMTKFETVDIYNSVNLIAYQRQAEALRQLAKSNKRFPLWDLLPLAGVGGNILDTWASRMRKALDESNGKEVEIPDALPKETLDSQEILGLKALARQPPRLTWQGNQVLRDFKEFLQFGASRLDPEICEGLGRLNESQREAVSAAVQRTLTVIQGPPGTGKTHVSVEILRMWARMGVGPVLVTSHNNIAVDNIAEKAYAQGLKVVRMAKGNRISKALDACSLDTLLEEGYGFLERNARFEATGQILDEADVVCVTTTSSATPLLHRRKFGAILMDEAAQTTELSALVPICNVNAQRLVLVGDHCQLPAAALALEAEVRGLTLSLFQRLVLRGLPSFFLDTQFRMHPAIAEHSAEQFYEGRLLSGVTAQMRPAPEGIRWPSGAGIAVLDTQRMQDNREERDRASWCNKREAAMIARMLKSVLRTGLKPSEVGVVTPYMGQVRTLRRAIRQEVWLEEPRDLLVASVDSFQGREKELILFSAVRSNPRGSVGFLADWRRLNVMITRARRGLVIVGNARTLKRDPTWANYIEWAQSKGYLQDAREEIFEPDGAFAY</sequence>
<dbReference type="InterPro" id="IPR036236">
    <property type="entry name" value="Znf_C2H2_sf"/>
</dbReference>
<dbReference type="SMART" id="SM00487">
    <property type="entry name" value="DEXDc"/>
    <property type="match status" value="1"/>
</dbReference>
<evidence type="ECO:0000256" key="2">
    <source>
        <dbReference type="ARBA" id="ARBA00022741"/>
    </source>
</evidence>
<gene>
    <name evidence="10" type="ORF">EVOR1521_LOCUS12976</name>
</gene>
<comment type="similarity">
    <text evidence="1">Belongs to the DNA2/NAM7 helicase family.</text>
</comment>
<dbReference type="CDD" id="cd18808">
    <property type="entry name" value="SF1_C_Upf1"/>
    <property type="match status" value="1"/>
</dbReference>
<dbReference type="InterPro" id="IPR014001">
    <property type="entry name" value="Helicase_ATP-bd"/>
</dbReference>
<dbReference type="InterPro" id="IPR041679">
    <property type="entry name" value="DNA2/NAM7-like_C"/>
</dbReference>
<dbReference type="InterPro" id="IPR003604">
    <property type="entry name" value="Matrin/U1-like-C_Znf_C2H2"/>
</dbReference>
<evidence type="ECO:0000256" key="1">
    <source>
        <dbReference type="ARBA" id="ARBA00007913"/>
    </source>
</evidence>
<dbReference type="GO" id="GO:0003676">
    <property type="term" value="F:nucleic acid binding"/>
    <property type="evidence" value="ECO:0007669"/>
    <property type="project" value="InterPro"/>
</dbReference>
<evidence type="ECO:0000259" key="8">
    <source>
        <dbReference type="SMART" id="SM00451"/>
    </source>
</evidence>
<keyword evidence="5" id="KW-0067">ATP-binding</keyword>
<evidence type="ECO:0000256" key="3">
    <source>
        <dbReference type="ARBA" id="ARBA00022801"/>
    </source>
</evidence>
<dbReference type="EMBL" id="CAUJNA010001413">
    <property type="protein sequence ID" value="CAJ1386776.1"/>
    <property type="molecule type" value="Genomic_DNA"/>
</dbReference>
<keyword evidence="2" id="KW-0547">Nucleotide-binding</keyword>
<evidence type="ECO:0000256" key="7">
    <source>
        <dbReference type="SAM" id="MobiDB-lite"/>
    </source>
</evidence>
<dbReference type="AlphaFoldDB" id="A0AA36MUR8"/>
<dbReference type="InterPro" id="IPR047187">
    <property type="entry name" value="SF1_C_Upf1"/>
</dbReference>
<dbReference type="SUPFAM" id="SSF57667">
    <property type="entry name" value="beta-beta-alpha zinc fingers"/>
    <property type="match status" value="1"/>
</dbReference>
<comment type="caution">
    <text evidence="10">The sequence shown here is derived from an EMBL/GenBank/DDBJ whole genome shotgun (WGS) entry which is preliminary data.</text>
</comment>
<dbReference type="InterPro" id="IPR041677">
    <property type="entry name" value="DNA2/NAM7_AAA_11"/>
</dbReference>
<dbReference type="FunFam" id="3.40.50.300:FF:000326">
    <property type="entry name" value="P-loop containing nucleoside triphosphate hydrolase"/>
    <property type="match status" value="1"/>
</dbReference>
<evidence type="ECO:0000256" key="5">
    <source>
        <dbReference type="ARBA" id="ARBA00022840"/>
    </source>
</evidence>
<reference evidence="10" key="1">
    <citation type="submission" date="2023-08" db="EMBL/GenBank/DDBJ databases">
        <authorList>
            <person name="Chen Y."/>
            <person name="Shah S."/>
            <person name="Dougan E. K."/>
            <person name="Thang M."/>
            <person name="Chan C."/>
        </authorList>
    </citation>
    <scope>NUCLEOTIDE SEQUENCE</scope>
</reference>
<keyword evidence="4" id="KW-0347">Helicase</keyword>
<dbReference type="Pfam" id="PF13087">
    <property type="entry name" value="AAA_12"/>
    <property type="match status" value="1"/>
</dbReference>
<dbReference type="GO" id="GO:0005694">
    <property type="term" value="C:chromosome"/>
    <property type="evidence" value="ECO:0007669"/>
    <property type="project" value="UniProtKB-ARBA"/>
</dbReference>